<evidence type="ECO:0000313" key="3">
    <source>
        <dbReference type="Proteomes" id="UP000515871"/>
    </source>
</evidence>
<evidence type="ECO:0000256" key="1">
    <source>
        <dbReference type="SAM" id="Phobius"/>
    </source>
</evidence>
<dbReference type="RefSeq" id="WP_154595654.1">
    <property type="nucleotide sequence ID" value="NZ_CP060587.1"/>
</dbReference>
<protein>
    <recommendedName>
        <fullName evidence="4">DUF2530 domain-containing protein</fullName>
    </recommendedName>
</protein>
<feature type="transmembrane region" description="Helical" evidence="1">
    <location>
        <begin position="34"/>
        <end position="56"/>
    </location>
</feature>
<evidence type="ECO:0000313" key="2">
    <source>
        <dbReference type="EMBL" id="QNL95040.1"/>
    </source>
</evidence>
<reference evidence="2 3" key="1">
    <citation type="submission" date="2020-08" db="EMBL/GenBank/DDBJ databases">
        <title>Novel species in genus Aeromicrobium.</title>
        <authorList>
            <person name="Zhang G."/>
        </authorList>
    </citation>
    <scope>NUCLEOTIDE SEQUENCE [LARGE SCALE GENOMIC DNA]</scope>
    <source>
        <strain evidence="3">zg-629</strain>
    </source>
</reference>
<feature type="transmembrane region" description="Helical" evidence="1">
    <location>
        <begin position="12"/>
        <end position="28"/>
    </location>
</feature>
<gene>
    <name evidence="2" type="ORF">H9L21_03585</name>
</gene>
<keyword evidence="1" id="KW-0472">Membrane</keyword>
<dbReference type="EMBL" id="CP060587">
    <property type="protein sequence ID" value="QNL95040.1"/>
    <property type="molecule type" value="Genomic_DNA"/>
</dbReference>
<name>A0ABX6T0P2_9ACTN</name>
<evidence type="ECO:0008006" key="4">
    <source>
        <dbReference type="Google" id="ProtNLM"/>
    </source>
</evidence>
<keyword evidence="1" id="KW-0812">Transmembrane</keyword>
<keyword evidence="3" id="KW-1185">Reference proteome</keyword>
<dbReference type="Proteomes" id="UP000515871">
    <property type="component" value="Chromosome"/>
</dbReference>
<organism evidence="2 3">
    <name type="scientific">Aeromicrobium senzhongii</name>
    <dbReference type="NCBI Taxonomy" id="2663859"/>
    <lineage>
        <taxon>Bacteria</taxon>
        <taxon>Bacillati</taxon>
        <taxon>Actinomycetota</taxon>
        <taxon>Actinomycetes</taxon>
        <taxon>Propionibacteriales</taxon>
        <taxon>Nocardioidaceae</taxon>
        <taxon>Aeromicrobium</taxon>
    </lineage>
</organism>
<accession>A0ABX6T0P2</accession>
<sequence>MDEQPGPVTWPFYATCAVIVAMGMFLMNGGNRPLAGWLFVVFGAVAIVGSLARAAVDRLRGHRD</sequence>
<keyword evidence="1" id="KW-1133">Transmembrane helix</keyword>
<proteinExistence type="predicted"/>